<dbReference type="AlphaFoldDB" id="Q1N339"/>
<gene>
    <name evidence="2" type="ORF">RED65_13747</name>
</gene>
<dbReference type="OrthoDB" id="4335607at2"/>
<dbReference type="RefSeq" id="WP_007018541.1">
    <property type="nucleotide sequence ID" value="NZ_CH724117.1"/>
</dbReference>
<feature type="region of interest" description="Disordered" evidence="1">
    <location>
        <begin position="1"/>
        <end position="24"/>
    </location>
</feature>
<proteinExistence type="predicted"/>
<dbReference type="InterPro" id="IPR025516">
    <property type="entry name" value="DUF4404"/>
</dbReference>
<evidence type="ECO:0000256" key="1">
    <source>
        <dbReference type="SAM" id="MobiDB-lite"/>
    </source>
</evidence>
<dbReference type="Pfam" id="PF14357">
    <property type="entry name" value="DUF4404"/>
    <property type="match status" value="1"/>
</dbReference>
<reference evidence="2 3" key="1">
    <citation type="submission" date="2006-03" db="EMBL/GenBank/DDBJ databases">
        <authorList>
            <person name="Pinhassi J."/>
            <person name="Pedros-Alio C."/>
            <person name="Ferriera S."/>
            <person name="Johnson J."/>
            <person name="Kravitz S."/>
            <person name="Halpern A."/>
            <person name="Remington K."/>
            <person name="Beeson K."/>
            <person name="Tran B."/>
            <person name="Rogers Y.-H."/>
            <person name="Friedman R."/>
            <person name="Venter J.C."/>
        </authorList>
    </citation>
    <scope>NUCLEOTIDE SEQUENCE [LARGE SCALE GENOMIC DNA]</scope>
    <source>
        <strain evidence="2 3">RED65</strain>
    </source>
</reference>
<dbReference type="STRING" id="207949.RED65_13747"/>
<evidence type="ECO:0000313" key="3">
    <source>
        <dbReference type="Proteomes" id="UP000004263"/>
    </source>
</evidence>
<evidence type="ECO:0008006" key="4">
    <source>
        <dbReference type="Google" id="ProtNLM"/>
    </source>
</evidence>
<evidence type="ECO:0000313" key="2">
    <source>
        <dbReference type="EMBL" id="EAT12752.1"/>
    </source>
</evidence>
<protein>
    <recommendedName>
        <fullName evidence="4">Chromosome segregation ATPase</fullName>
    </recommendedName>
</protein>
<name>Q1N339_9GAMM</name>
<comment type="caution">
    <text evidence="2">The sequence shown here is derived from an EMBL/GenBank/DDBJ whole genome shotgun (WGS) entry which is preliminary data.</text>
</comment>
<dbReference type="EMBL" id="AAQH01000005">
    <property type="protein sequence ID" value="EAT12752.1"/>
    <property type="molecule type" value="Genomic_DNA"/>
</dbReference>
<dbReference type="Proteomes" id="UP000004263">
    <property type="component" value="Unassembled WGS sequence"/>
</dbReference>
<sequence length="83" mass="9363">MKESLKQHLEQLHDTLSKGEPLDSESKDLLKQLDADIQKVLSGEEDEGLSYRLEQQAVDFEGQHPQLSAILRDIMDALSKMGI</sequence>
<keyword evidence="3" id="KW-1185">Reference proteome</keyword>
<accession>Q1N339</accession>
<organism evidence="2 3">
    <name type="scientific">Bermanella marisrubri</name>
    <dbReference type="NCBI Taxonomy" id="207949"/>
    <lineage>
        <taxon>Bacteria</taxon>
        <taxon>Pseudomonadati</taxon>
        <taxon>Pseudomonadota</taxon>
        <taxon>Gammaproteobacteria</taxon>
        <taxon>Oceanospirillales</taxon>
        <taxon>Oceanospirillaceae</taxon>
        <taxon>Bermanella</taxon>
    </lineage>
</organism>
<dbReference type="HOGENOM" id="CLU_182968_1_0_6"/>